<evidence type="ECO:0000256" key="2">
    <source>
        <dbReference type="ARBA" id="ARBA00022692"/>
    </source>
</evidence>
<protein>
    <recommendedName>
        <fullName evidence="6">O-antigen ligase-related domain-containing protein</fullName>
    </recommendedName>
</protein>
<feature type="transmembrane region" description="Helical" evidence="5">
    <location>
        <begin position="89"/>
        <end position="114"/>
    </location>
</feature>
<proteinExistence type="predicted"/>
<feature type="domain" description="O-antigen ligase-related" evidence="6">
    <location>
        <begin position="1"/>
        <end position="66"/>
    </location>
</feature>
<evidence type="ECO:0000256" key="3">
    <source>
        <dbReference type="ARBA" id="ARBA00022989"/>
    </source>
</evidence>
<evidence type="ECO:0000256" key="4">
    <source>
        <dbReference type="ARBA" id="ARBA00023136"/>
    </source>
</evidence>
<accession>A0A645CDE8</accession>
<name>A0A645CDE8_9ZZZZ</name>
<evidence type="ECO:0000256" key="5">
    <source>
        <dbReference type="SAM" id="Phobius"/>
    </source>
</evidence>
<comment type="subcellular location">
    <subcellularLocation>
        <location evidence="1">Membrane</location>
        <topology evidence="1">Multi-pass membrane protein</topology>
    </subcellularLocation>
</comment>
<sequence length="324" mass="34307">MWQETLQLIREHLFFGVGPSRYVDEIGAYHTSEWAAVVGPASPPDSPHNVILQVLASTGAVGLVAAIAFGVVLVRLLAKRPSTWSQATLVALTAAAVALCFHFTNLWTLGPLLVLTGGAVSVTSEARHRLTTGLAAVVALSAVVLGGIGVVTETLLLHGVQRLQSGDRSGLELLDTAGRIKPWDADLSWRVGHALTLLGETQQSLSEPAAEVLGAACTQLPHSVACLNDLGDAQSLEGDDSAALNTWQESLRYDPTNVDTWLRLGSAMLALGDVSGAERSFLRAAELRPSAPEPWENLAVLYDSVGRTAEATAARERAAELRSR</sequence>
<keyword evidence="4 5" id="KW-0472">Membrane</keyword>
<keyword evidence="2 5" id="KW-0812">Transmembrane</keyword>
<evidence type="ECO:0000313" key="7">
    <source>
        <dbReference type="EMBL" id="MPM74969.1"/>
    </source>
</evidence>
<dbReference type="InterPro" id="IPR011990">
    <property type="entry name" value="TPR-like_helical_dom_sf"/>
</dbReference>
<evidence type="ECO:0000259" key="6">
    <source>
        <dbReference type="Pfam" id="PF04932"/>
    </source>
</evidence>
<dbReference type="InterPro" id="IPR051533">
    <property type="entry name" value="WaaL-like"/>
</dbReference>
<reference evidence="7" key="1">
    <citation type="submission" date="2019-08" db="EMBL/GenBank/DDBJ databases">
        <authorList>
            <person name="Kucharzyk K."/>
            <person name="Murdoch R.W."/>
            <person name="Higgins S."/>
            <person name="Loffler F."/>
        </authorList>
    </citation>
    <scope>NUCLEOTIDE SEQUENCE</scope>
</reference>
<comment type="caution">
    <text evidence="7">The sequence shown here is derived from an EMBL/GenBank/DDBJ whole genome shotgun (WGS) entry which is preliminary data.</text>
</comment>
<feature type="transmembrane region" description="Helical" evidence="5">
    <location>
        <begin position="50"/>
        <end position="77"/>
    </location>
</feature>
<dbReference type="InterPro" id="IPR019734">
    <property type="entry name" value="TPR_rpt"/>
</dbReference>
<gene>
    <name evidence="7" type="ORF">SDC9_121958</name>
</gene>
<dbReference type="EMBL" id="VSSQ01026314">
    <property type="protein sequence ID" value="MPM74969.1"/>
    <property type="molecule type" value="Genomic_DNA"/>
</dbReference>
<dbReference type="GO" id="GO:0016020">
    <property type="term" value="C:membrane"/>
    <property type="evidence" value="ECO:0007669"/>
    <property type="project" value="UniProtKB-SubCell"/>
</dbReference>
<dbReference type="AlphaFoldDB" id="A0A645CDE8"/>
<dbReference type="PANTHER" id="PTHR37422">
    <property type="entry name" value="TEICHURONIC ACID BIOSYNTHESIS PROTEIN TUAE"/>
    <property type="match status" value="1"/>
</dbReference>
<dbReference type="Gene3D" id="1.25.40.10">
    <property type="entry name" value="Tetratricopeptide repeat domain"/>
    <property type="match status" value="1"/>
</dbReference>
<dbReference type="SUPFAM" id="SSF48452">
    <property type="entry name" value="TPR-like"/>
    <property type="match status" value="1"/>
</dbReference>
<evidence type="ECO:0000256" key="1">
    <source>
        <dbReference type="ARBA" id="ARBA00004141"/>
    </source>
</evidence>
<dbReference type="Pfam" id="PF13428">
    <property type="entry name" value="TPR_14"/>
    <property type="match status" value="1"/>
</dbReference>
<dbReference type="Pfam" id="PF04932">
    <property type="entry name" value="Wzy_C"/>
    <property type="match status" value="1"/>
</dbReference>
<keyword evidence="3 5" id="KW-1133">Transmembrane helix</keyword>
<feature type="transmembrane region" description="Helical" evidence="5">
    <location>
        <begin position="134"/>
        <end position="157"/>
    </location>
</feature>
<organism evidence="7">
    <name type="scientific">bioreactor metagenome</name>
    <dbReference type="NCBI Taxonomy" id="1076179"/>
    <lineage>
        <taxon>unclassified sequences</taxon>
        <taxon>metagenomes</taxon>
        <taxon>ecological metagenomes</taxon>
    </lineage>
</organism>
<dbReference type="SMART" id="SM00028">
    <property type="entry name" value="TPR"/>
    <property type="match status" value="2"/>
</dbReference>
<dbReference type="InterPro" id="IPR007016">
    <property type="entry name" value="O-antigen_ligase-rel_domated"/>
</dbReference>
<dbReference type="PANTHER" id="PTHR37422:SF13">
    <property type="entry name" value="LIPOPOLYSACCHARIDE BIOSYNTHESIS PROTEIN PA4999-RELATED"/>
    <property type="match status" value="1"/>
</dbReference>
<dbReference type="PROSITE" id="PS50005">
    <property type="entry name" value="TPR"/>
    <property type="match status" value="1"/>
</dbReference>